<dbReference type="Pfam" id="PF10713">
    <property type="entry name" value="DUF2509"/>
    <property type="match status" value="1"/>
</dbReference>
<keyword evidence="1" id="KW-0472">Membrane</keyword>
<evidence type="ECO:0000313" key="2">
    <source>
        <dbReference type="EMBL" id="QIQ21715.1"/>
    </source>
</evidence>
<feature type="transmembrane region" description="Helical" evidence="1">
    <location>
        <begin position="15"/>
        <end position="42"/>
    </location>
</feature>
<dbReference type="InParanoid" id="A0A6G9IBV9"/>
<gene>
    <name evidence="2" type="ORF">IPMB12_08495</name>
</gene>
<name>A0A6G9IBV9_9GAMM</name>
<dbReference type="FunCoup" id="A0A6G9IBV9">
    <property type="interactions" value="33"/>
</dbReference>
<protein>
    <submittedName>
        <fullName evidence="2">YgdB family protein</fullName>
    </submittedName>
</protein>
<keyword evidence="3" id="KW-1185">Reference proteome</keyword>
<evidence type="ECO:0000256" key="1">
    <source>
        <dbReference type="SAM" id="Phobius"/>
    </source>
</evidence>
<dbReference type="KEGG" id="orb:IPMB12_08495"/>
<keyword evidence="1" id="KW-1133">Transmembrane helix</keyword>
<dbReference type="RefSeq" id="WP_166916807.1">
    <property type="nucleotide sequence ID" value="NZ_CP050253.1"/>
</dbReference>
<dbReference type="EMBL" id="CP050253">
    <property type="protein sequence ID" value="QIQ21715.1"/>
    <property type="molecule type" value="Genomic_DNA"/>
</dbReference>
<sequence>MKIVYYPDNCDQQGFSAIALVLVLLLLGMLLLTGFYQSLFIWQKSDVYERRYFRSYNQASSGLVWGKLQSWNTPTESWQCQKELSLKLDVCVKQASFGGMIILKSIGQDLVLYHLAYYDSVTQKLVSESGHWLDFCPERVGYDCE</sequence>
<accession>A0A6G9IBV9</accession>
<evidence type="ECO:0000313" key="3">
    <source>
        <dbReference type="Proteomes" id="UP000501168"/>
    </source>
</evidence>
<proteinExistence type="predicted"/>
<organism evidence="2 3">
    <name type="scientific">Zophobihabitans entericus</name>
    <dbReference type="NCBI Taxonomy" id="1635327"/>
    <lineage>
        <taxon>Bacteria</taxon>
        <taxon>Pseudomonadati</taxon>
        <taxon>Pseudomonadota</taxon>
        <taxon>Gammaproteobacteria</taxon>
        <taxon>Orbales</taxon>
        <taxon>Orbaceae</taxon>
        <taxon>Zophobihabitans</taxon>
    </lineage>
</organism>
<dbReference type="AlphaFoldDB" id="A0A6G9IBV9"/>
<dbReference type="InterPro" id="IPR019652">
    <property type="entry name" value="DUF2509"/>
</dbReference>
<reference evidence="2 3" key="1">
    <citation type="submission" date="2020-03" db="EMBL/GenBank/DDBJ databases">
        <title>Complete genome sequence of Orbus sp. IPMB12 (BCRC 80908).</title>
        <authorList>
            <person name="Lo W.-S."/>
            <person name="Chang T.-H."/>
            <person name="Kuo C.-H."/>
        </authorList>
    </citation>
    <scope>NUCLEOTIDE SEQUENCE [LARGE SCALE GENOMIC DNA]</scope>
    <source>
        <strain evidence="2 3">IPMB12</strain>
    </source>
</reference>
<keyword evidence="1" id="KW-0812">Transmembrane</keyword>
<dbReference type="Proteomes" id="UP000501168">
    <property type="component" value="Chromosome"/>
</dbReference>